<reference evidence="2 3" key="1">
    <citation type="journal article" date="2012" name="Genome Biol.">
        <title>Genome and low-iron response of an oceanic diatom adapted to chronic iron limitation.</title>
        <authorList>
            <person name="Lommer M."/>
            <person name="Specht M."/>
            <person name="Roy A.S."/>
            <person name="Kraemer L."/>
            <person name="Andreson R."/>
            <person name="Gutowska M.A."/>
            <person name="Wolf J."/>
            <person name="Bergner S.V."/>
            <person name="Schilhabel M.B."/>
            <person name="Klostermeier U.C."/>
            <person name="Beiko R.G."/>
            <person name="Rosenstiel P."/>
            <person name="Hippler M."/>
            <person name="Laroche J."/>
        </authorList>
    </citation>
    <scope>NUCLEOTIDE SEQUENCE [LARGE SCALE GENOMIC DNA]</scope>
    <source>
        <strain evidence="2 3">CCMP1005</strain>
    </source>
</reference>
<feature type="compositionally biased region" description="Low complexity" evidence="1">
    <location>
        <begin position="48"/>
        <end position="61"/>
    </location>
</feature>
<evidence type="ECO:0000256" key="1">
    <source>
        <dbReference type="SAM" id="MobiDB-lite"/>
    </source>
</evidence>
<organism evidence="2 3">
    <name type="scientific">Thalassiosira oceanica</name>
    <name type="common">Marine diatom</name>
    <dbReference type="NCBI Taxonomy" id="159749"/>
    <lineage>
        <taxon>Eukaryota</taxon>
        <taxon>Sar</taxon>
        <taxon>Stramenopiles</taxon>
        <taxon>Ochrophyta</taxon>
        <taxon>Bacillariophyta</taxon>
        <taxon>Coscinodiscophyceae</taxon>
        <taxon>Thalassiosirophycidae</taxon>
        <taxon>Thalassiosirales</taxon>
        <taxon>Thalassiosiraceae</taxon>
        <taxon>Thalassiosira</taxon>
    </lineage>
</organism>
<gene>
    <name evidence="2" type="ORF">THAOC_04679</name>
</gene>
<keyword evidence="3" id="KW-1185">Reference proteome</keyword>
<feature type="region of interest" description="Disordered" evidence="1">
    <location>
        <begin position="36"/>
        <end position="61"/>
    </location>
</feature>
<evidence type="ECO:0000313" key="2">
    <source>
        <dbReference type="EMBL" id="EJK73684.1"/>
    </source>
</evidence>
<feature type="non-terminal residue" evidence="2">
    <location>
        <position position="1"/>
    </location>
</feature>
<protein>
    <submittedName>
        <fullName evidence="2">Uncharacterized protein</fullName>
    </submittedName>
</protein>
<proteinExistence type="predicted"/>
<dbReference type="EMBL" id="AGNL01004303">
    <property type="protein sequence ID" value="EJK73684.1"/>
    <property type="molecule type" value="Genomic_DNA"/>
</dbReference>
<accession>K0T9G8</accession>
<sequence>NDLSSARVSLLDEEGKTVFAAEGSVLAAATNGSGALEINGPDFQNAETSSPSSSPTMNPTSDVMDVVAAGSENSLYYPDWTKSNGGCKTGGGQPLYMTRAPSTWMEATLEDCCKKYYSWMLNECKGTSGAAPSGLWFPDWAGGDDTCKNE</sequence>
<dbReference type="AlphaFoldDB" id="K0T9G8"/>
<name>K0T9G8_THAOC</name>
<evidence type="ECO:0000313" key="3">
    <source>
        <dbReference type="Proteomes" id="UP000266841"/>
    </source>
</evidence>
<dbReference type="Proteomes" id="UP000266841">
    <property type="component" value="Unassembled WGS sequence"/>
</dbReference>
<comment type="caution">
    <text evidence="2">The sequence shown here is derived from an EMBL/GenBank/DDBJ whole genome shotgun (WGS) entry which is preliminary data.</text>
</comment>